<protein>
    <recommendedName>
        <fullName evidence="4">Putative HNH nuclease YajD</fullName>
    </recommendedName>
</protein>
<dbReference type="GO" id="GO:0005829">
    <property type="term" value="C:cytosol"/>
    <property type="evidence" value="ECO:0007669"/>
    <property type="project" value="TreeGrafter"/>
</dbReference>
<evidence type="ECO:0000313" key="6">
    <source>
        <dbReference type="EMBL" id="EAK6412471.1"/>
    </source>
</evidence>
<evidence type="ECO:0000313" key="7">
    <source>
        <dbReference type="Proteomes" id="UP000392616"/>
    </source>
</evidence>
<dbReference type="Gene3D" id="1.10.30.50">
    <property type="match status" value="1"/>
</dbReference>
<evidence type="ECO:0000256" key="3">
    <source>
        <dbReference type="ARBA" id="ARBA00038412"/>
    </source>
</evidence>
<dbReference type="PANTHER" id="PTHR41286">
    <property type="entry name" value="HNH NUCLEASE YAJD-RELATED"/>
    <property type="match status" value="1"/>
</dbReference>
<comment type="caution">
    <text evidence="6">The sequence shown here is derived from an EMBL/GenBank/DDBJ whole genome shotgun (WGS) entry which is preliminary data.</text>
</comment>
<proteinExistence type="inferred from homology"/>
<dbReference type="PANTHER" id="PTHR41286:SF1">
    <property type="entry name" value="HNH NUCLEASE YAJD-RELATED"/>
    <property type="match status" value="1"/>
</dbReference>
<dbReference type="GO" id="GO:0004519">
    <property type="term" value="F:endonuclease activity"/>
    <property type="evidence" value="ECO:0007669"/>
    <property type="project" value="UniProtKB-KW"/>
</dbReference>
<dbReference type="GO" id="GO:0003676">
    <property type="term" value="F:nucleic acid binding"/>
    <property type="evidence" value="ECO:0007669"/>
    <property type="project" value="InterPro"/>
</dbReference>
<dbReference type="SMART" id="SM00507">
    <property type="entry name" value="HNHc"/>
    <property type="match status" value="1"/>
</dbReference>
<dbReference type="CDD" id="cd00085">
    <property type="entry name" value="HNHc"/>
    <property type="match status" value="1"/>
</dbReference>
<feature type="domain" description="HNH nuclease" evidence="5">
    <location>
        <begin position="55"/>
        <end position="104"/>
    </location>
</feature>
<sequence>MTIYKLCKCGKKIQTHLRTCEECDKTFKKIANKRYDCFKRDKASSDFYNSTAWRKLRNAFINKNPFCAKCGKFAKIIDHIVPIKQGGEKLSEENLQSLCIVCHNEKTKNELKGWGM</sequence>
<dbReference type="GO" id="GO:0016787">
    <property type="term" value="F:hydrolase activity"/>
    <property type="evidence" value="ECO:0007669"/>
    <property type="project" value="UniProtKB-KW"/>
</dbReference>
<dbReference type="GO" id="GO:0008270">
    <property type="term" value="F:zinc ion binding"/>
    <property type="evidence" value="ECO:0007669"/>
    <property type="project" value="InterPro"/>
</dbReference>
<gene>
    <name evidence="6" type="ORF">B7A03_00255</name>
</gene>
<evidence type="ECO:0000256" key="4">
    <source>
        <dbReference type="ARBA" id="ARBA00040194"/>
    </source>
</evidence>
<evidence type="ECO:0000256" key="2">
    <source>
        <dbReference type="ARBA" id="ARBA00022801"/>
    </source>
</evidence>
<name>A0A3X8WBT2_CAMJU</name>
<keyword evidence="2" id="KW-0378">Hydrolase</keyword>
<comment type="similarity">
    <text evidence="3">Belongs to the HNH nuclease family.</text>
</comment>
<dbReference type="InterPro" id="IPR003615">
    <property type="entry name" value="HNH_nuc"/>
</dbReference>
<keyword evidence="6" id="KW-0255">Endonuclease</keyword>
<dbReference type="RefSeq" id="WP_002869973.1">
    <property type="nucleotide sequence ID" value="NZ_CAXRTT010000010.1"/>
</dbReference>
<accession>A0A3X8WBT2</accession>
<reference evidence="6 7" key="1">
    <citation type="submission" date="2018-05" db="EMBL/GenBank/DDBJ databases">
        <authorList>
            <consortium name="NARMS: The National Antimicrobial Resistance Monitoring System"/>
        </authorList>
    </citation>
    <scope>NUCLEOTIDE SEQUENCE [LARGE SCALE GENOMIC DNA]</scope>
    <source>
        <strain evidence="6 7">CVM N62988</strain>
    </source>
</reference>
<evidence type="ECO:0000259" key="5">
    <source>
        <dbReference type="SMART" id="SM00507"/>
    </source>
</evidence>
<evidence type="ECO:0000256" key="1">
    <source>
        <dbReference type="ARBA" id="ARBA00022722"/>
    </source>
</evidence>
<keyword evidence="1" id="KW-0540">Nuclease</keyword>
<organism evidence="6 7">
    <name type="scientific">Campylobacter jejuni</name>
    <dbReference type="NCBI Taxonomy" id="197"/>
    <lineage>
        <taxon>Bacteria</taxon>
        <taxon>Pseudomonadati</taxon>
        <taxon>Campylobacterota</taxon>
        <taxon>Epsilonproteobacteria</taxon>
        <taxon>Campylobacterales</taxon>
        <taxon>Campylobacteraceae</taxon>
        <taxon>Campylobacter</taxon>
    </lineage>
</organism>
<dbReference type="Proteomes" id="UP000392616">
    <property type="component" value="Unassembled WGS sequence"/>
</dbReference>
<dbReference type="AlphaFoldDB" id="A0A3X8WBT2"/>
<dbReference type="Pfam" id="PF01844">
    <property type="entry name" value="HNH"/>
    <property type="match status" value="1"/>
</dbReference>
<dbReference type="EMBL" id="AACHYE010000001">
    <property type="protein sequence ID" value="EAK6412471.1"/>
    <property type="molecule type" value="Genomic_DNA"/>
</dbReference>
<dbReference type="InterPro" id="IPR002711">
    <property type="entry name" value="HNH"/>
</dbReference>